<accession>A0ABX5Y208</accession>
<gene>
    <name evidence="1" type="ORF">TBK1r_73400</name>
</gene>
<dbReference type="RefSeq" id="WP_145220520.1">
    <property type="nucleotide sequence ID" value="NZ_CP036432.1"/>
</dbReference>
<protein>
    <submittedName>
        <fullName evidence="1">Uncharacterized protein</fullName>
    </submittedName>
</protein>
<dbReference type="EMBL" id="CP036432">
    <property type="protein sequence ID" value="QDV88308.1"/>
    <property type="molecule type" value="Genomic_DNA"/>
</dbReference>
<proteinExistence type="predicted"/>
<organism evidence="1 2">
    <name type="scientific">Stieleria magnilauensis</name>
    <dbReference type="NCBI Taxonomy" id="2527963"/>
    <lineage>
        <taxon>Bacteria</taxon>
        <taxon>Pseudomonadati</taxon>
        <taxon>Planctomycetota</taxon>
        <taxon>Planctomycetia</taxon>
        <taxon>Pirellulales</taxon>
        <taxon>Pirellulaceae</taxon>
        <taxon>Stieleria</taxon>
    </lineage>
</organism>
<sequence length="88" mass="10221">MLDSVTTMPKRFSHGFFTAPSRFPLLNFSAPLQADGETDVRRCSGKWGEKMGWSKNQARKQWFPTCFRRSNFHFLTNKFVDPPSTDED</sequence>
<evidence type="ECO:0000313" key="1">
    <source>
        <dbReference type="EMBL" id="QDV88308.1"/>
    </source>
</evidence>
<evidence type="ECO:0000313" key="2">
    <source>
        <dbReference type="Proteomes" id="UP000318081"/>
    </source>
</evidence>
<keyword evidence="2" id="KW-1185">Reference proteome</keyword>
<reference evidence="1 2" key="1">
    <citation type="submission" date="2019-02" db="EMBL/GenBank/DDBJ databases">
        <title>Deep-cultivation of Planctomycetes and their phenomic and genomic characterization uncovers novel biology.</title>
        <authorList>
            <person name="Wiegand S."/>
            <person name="Jogler M."/>
            <person name="Boedeker C."/>
            <person name="Pinto D."/>
            <person name="Vollmers J."/>
            <person name="Rivas-Marin E."/>
            <person name="Kohn T."/>
            <person name="Peeters S.H."/>
            <person name="Heuer A."/>
            <person name="Rast P."/>
            <person name="Oberbeckmann S."/>
            <person name="Bunk B."/>
            <person name="Jeske O."/>
            <person name="Meyerdierks A."/>
            <person name="Storesund J.E."/>
            <person name="Kallscheuer N."/>
            <person name="Luecker S."/>
            <person name="Lage O.M."/>
            <person name="Pohl T."/>
            <person name="Merkel B.J."/>
            <person name="Hornburger P."/>
            <person name="Mueller R.-W."/>
            <person name="Bruemmer F."/>
            <person name="Labrenz M."/>
            <person name="Spormann A.M."/>
            <person name="Op den Camp H."/>
            <person name="Overmann J."/>
            <person name="Amann R."/>
            <person name="Jetten M.S.M."/>
            <person name="Mascher T."/>
            <person name="Medema M.H."/>
            <person name="Devos D.P."/>
            <person name="Kaster A.-K."/>
            <person name="Ovreas L."/>
            <person name="Rohde M."/>
            <person name="Galperin M.Y."/>
            <person name="Jogler C."/>
        </authorList>
    </citation>
    <scope>NUCLEOTIDE SEQUENCE [LARGE SCALE GENOMIC DNA]</scope>
    <source>
        <strain evidence="1 2">TBK1r</strain>
    </source>
</reference>
<dbReference type="Proteomes" id="UP000318081">
    <property type="component" value="Chromosome"/>
</dbReference>
<name>A0ABX5Y208_9BACT</name>